<feature type="compositionally biased region" description="Polar residues" evidence="1">
    <location>
        <begin position="45"/>
        <end position="68"/>
    </location>
</feature>
<name>A0AAV6U7F7_9ARAC</name>
<protein>
    <submittedName>
        <fullName evidence="2">Uncharacterized protein</fullName>
    </submittedName>
</protein>
<proteinExistence type="predicted"/>
<gene>
    <name evidence="2" type="ORF">JTE90_022943</name>
</gene>
<sequence length="68" mass="7354">MRIPPTPLHPARGRRSPQSNCGHVSAPAQMGHPHPSLHSVKKNQPDTPGQKPSTLGHQRNSVTAQPRT</sequence>
<reference evidence="2 3" key="1">
    <citation type="journal article" date="2022" name="Nat. Ecol. Evol.">
        <title>A masculinizing supergene underlies an exaggerated male reproductive morph in a spider.</title>
        <authorList>
            <person name="Hendrickx F."/>
            <person name="De Corte Z."/>
            <person name="Sonet G."/>
            <person name="Van Belleghem S.M."/>
            <person name="Kostlbacher S."/>
            <person name="Vangestel C."/>
        </authorList>
    </citation>
    <scope>NUCLEOTIDE SEQUENCE [LARGE SCALE GENOMIC DNA]</scope>
    <source>
        <strain evidence="2">W744_W776</strain>
    </source>
</reference>
<evidence type="ECO:0000256" key="1">
    <source>
        <dbReference type="SAM" id="MobiDB-lite"/>
    </source>
</evidence>
<dbReference type="AlphaFoldDB" id="A0AAV6U7F7"/>
<dbReference type="EMBL" id="JAFNEN010000604">
    <property type="protein sequence ID" value="KAG8179768.1"/>
    <property type="molecule type" value="Genomic_DNA"/>
</dbReference>
<feature type="region of interest" description="Disordered" evidence="1">
    <location>
        <begin position="1"/>
        <end position="68"/>
    </location>
</feature>
<evidence type="ECO:0000313" key="3">
    <source>
        <dbReference type="Proteomes" id="UP000827092"/>
    </source>
</evidence>
<keyword evidence="3" id="KW-1185">Reference proteome</keyword>
<organism evidence="2 3">
    <name type="scientific">Oedothorax gibbosus</name>
    <dbReference type="NCBI Taxonomy" id="931172"/>
    <lineage>
        <taxon>Eukaryota</taxon>
        <taxon>Metazoa</taxon>
        <taxon>Ecdysozoa</taxon>
        <taxon>Arthropoda</taxon>
        <taxon>Chelicerata</taxon>
        <taxon>Arachnida</taxon>
        <taxon>Araneae</taxon>
        <taxon>Araneomorphae</taxon>
        <taxon>Entelegynae</taxon>
        <taxon>Araneoidea</taxon>
        <taxon>Linyphiidae</taxon>
        <taxon>Erigoninae</taxon>
        <taxon>Oedothorax</taxon>
    </lineage>
</organism>
<accession>A0AAV6U7F7</accession>
<dbReference type="Proteomes" id="UP000827092">
    <property type="component" value="Unassembled WGS sequence"/>
</dbReference>
<comment type="caution">
    <text evidence="2">The sequence shown here is derived from an EMBL/GenBank/DDBJ whole genome shotgun (WGS) entry which is preliminary data.</text>
</comment>
<evidence type="ECO:0000313" key="2">
    <source>
        <dbReference type="EMBL" id="KAG8179768.1"/>
    </source>
</evidence>